<dbReference type="AlphaFoldDB" id="A0A1U7MWA4"/>
<comment type="caution">
    <text evidence="1">The sequence shown here is derived from an EMBL/GenBank/DDBJ whole genome shotgun (WGS) entry which is preliminary data.</text>
</comment>
<evidence type="ECO:0000313" key="2">
    <source>
        <dbReference type="Proteomes" id="UP000186657"/>
    </source>
</evidence>
<gene>
    <name evidence="1" type="ORF">BJP37_01885</name>
</gene>
<reference evidence="1 2" key="1">
    <citation type="submission" date="2016-10" db="EMBL/GenBank/DDBJ databases">
        <title>Comparative genomics uncovers the prolific and rare metabolic potential of the cyanobacterial genus Moorea.</title>
        <authorList>
            <person name="Leao T."/>
            <person name="Castelao G."/>
            <person name="Korobeynikov A."/>
            <person name="Monroe E.A."/>
            <person name="Podell S."/>
            <person name="Glukhov E."/>
            <person name="Allen E."/>
            <person name="Gerwick W.H."/>
            <person name="Gerwick L."/>
        </authorList>
    </citation>
    <scope>NUCLEOTIDE SEQUENCE [LARGE SCALE GENOMIC DNA]</scope>
    <source>
        <strain evidence="1 2">PNG5-198</strain>
    </source>
</reference>
<sequence length="87" mass="9873">MIIMYNRAGGVTCKLKSLLGKIFSSSVTKRYMLFWTDLGRSYKGLSVQNIKEGSIWEFIFPEIIGIKALPSKLFRAHVTPSDNRVNC</sequence>
<organism evidence="1 2">
    <name type="scientific">Moorena bouillonii PNG</name>
    <dbReference type="NCBI Taxonomy" id="568701"/>
    <lineage>
        <taxon>Bacteria</taxon>
        <taxon>Bacillati</taxon>
        <taxon>Cyanobacteriota</taxon>
        <taxon>Cyanophyceae</taxon>
        <taxon>Coleofasciculales</taxon>
        <taxon>Coleofasciculaceae</taxon>
        <taxon>Moorena</taxon>
    </lineage>
</organism>
<evidence type="ECO:0000313" key="1">
    <source>
        <dbReference type="EMBL" id="OLT57975.1"/>
    </source>
</evidence>
<dbReference type="EMBL" id="MKZS01000001">
    <property type="protein sequence ID" value="OLT57975.1"/>
    <property type="molecule type" value="Genomic_DNA"/>
</dbReference>
<proteinExistence type="predicted"/>
<protein>
    <submittedName>
        <fullName evidence="1">Uncharacterized protein</fullName>
    </submittedName>
</protein>
<dbReference type="Proteomes" id="UP000186657">
    <property type="component" value="Unassembled WGS sequence"/>
</dbReference>
<name>A0A1U7MWA4_9CYAN</name>
<accession>A0A1U7MWA4</accession>
<keyword evidence="2" id="KW-1185">Reference proteome</keyword>